<gene>
    <name evidence="1" type="ORF">EMK97_03430</name>
</gene>
<reference evidence="1 2" key="1">
    <citation type="submission" date="2018-12" db="EMBL/GenBank/DDBJ databases">
        <title>Complete genome of Litorilituus sediminis.</title>
        <authorList>
            <person name="Liu A."/>
            <person name="Rong J."/>
        </authorList>
    </citation>
    <scope>NUCLEOTIDE SEQUENCE [LARGE SCALE GENOMIC DNA]</scope>
    <source>
        <strain evidence="1 2">JCM 17549</strain>
    </source>
</reference>
<evidence type="ECO:0000313" key="2">
    <source>
        <dbReference type="Proteomes" id="UP000290244"/>
    </source>
</evidence>
<dbReference type="AlphaFoldDB" id="A0A4P6P2H8"/>
<dbReference type="OrthoDB" id="6402511at2"/>
<dbReference type="EMBL" id="CP034759">
    <property type="protein sequence ID" value="QBG34858.1"/>
    <property type="molecule type" value="Genomic_DNA"/>
</dbReference>
<name>A0A4P6P2H8_9GAMM</name>
<keyword evidence="2" id="KW-1185">Reference proteome</keyword>
<organism evidence="1 2">
    <name type="scientific">Litorilituus sediminis</name>
    <dbReference type="NCBI Taxonomy" id="718192"/>
    <lineage>
        <taxon>Bacteria</taxon>
        <taxon>Pseudomonadati</taxon>
        <taxon>Pseudomonadota</taxon>
        <taxon>Gammaproteobacteria</taxon>
        <taxon>Alteromonadales</taxon>
        <taxon>Colwelliaceae</taxon>
        <taxon>Litorilituus</taxon>
    </lineage>
</organism>
<accession>A0A4P6P2H8</accession>
<dbReference type="KEGG" id="lsd:EMK97_03430"/>
<proteinExistence type="predicted"/>
<sequence>MAFVAALKIIAKLIICPLVGRKPQGRIDRSSMEFDIKSLKSKQLKMLSEFEASECSYESVGLNNDEDCFCLKNVRCKCGNDHLNVITTITKETKKGLFKTKEIINHLAPLHLECPECKTGNLLFDPQVHGWDGENGDSASLTGEDGELIFNDSPAKVYVELSYQGEENYEELAEDGISNIQDYFDTFNLYVLPKGATKAVEVVSYECA</sequence>
<dbReference type="RefSeq" id="WP_130599462.1">
    <property type="nucleotide sequence ID" value="NZ_CP034759.1"/>
</dbReference>
<dbReference type="Proteomes" id="UP000290244">
    <property type="component" value="Chromosome"/>
</dbReference>
<evidence type="ECO:0000313" key="1">
    <source>
        <dbReference type="EMBL" id="QBG34858.1"/>
    </source>
</evidence>
<protein>
    <submittedName>
        <fullName evidence="1">Uncharacterized protein</fullName>
    </submittedName>
</protein>